<comment type="caution">
    <text evidence="2">The sequence shown here is derived from an EMBL/GenBank/DDBJ whole genome shotgun (WGS) entry which is preliminary data.</text>
</comment>
<keyword evidence="1" id="KW-0812">Transmembrane</keyword>
<dbReference type="PANTHER" id="PTHR13146">
    <property type="match status" value="1"/>
</dbReference>
<keyword evidence="1" id="KW-0472">Membrane</keyword>
<feature type="transmembrane region" description="Helical" evidence="1">
    <location>
        <begin position="291"/>
        <end position="311"/>
    </location>
</feature>
<dbReference type="Proteomes" id="UP001470230">
    <property type="component" value="Unassembled WGS sequence"/>
</dbReference>
<feature type="transmembrane region" description="Helical" evidence="1">
    <location>
        <begin position="80"/>
        <end position="102"/>
    </location>
</feature>
<feature type="transmembrane region" description="Helical" evidence="1">
    <location>
        <begin position="141"/>
        <end position="161"/>
    </location>
</feature>
<name>A0ABR2IDX1_9EUKA</name>
<dbReference type="SUPFAM" id="SSF103481">
    <property type="entry name" value="Multidrug resistance efflux transporter EmrE"/>
    <property type="match status" value="1"/>
</dbReference>
<evidence type="ECO:0000256" key="1">
    <source>
        <dbReference type="SAM" id="Phobius"/>
    </source>
</evidence>
<evidence type="ECO:0008006" key="4">
    <source>
        <dbReference type="Google" id="ProtNLM"/>
    </source>
</evidence>
<proteinExistence type="predicted"/>
<feature type="transmembrane region" description="Helical" evidence="1">
    <location>
        <begin position="331"/>
        <end position="350"/>
    </location>
</feature>
<accession>A0ABR2IDX1</accession>
<evidence type="ECO:0000313" key="3">
    <source>
        <dbReference type="Proteomes" id="UP001470230"/>
    </source>
</evidence>
<gene>
    <name evidence="2" type="ORF">M9Y10_012765</name>
</gene>
<sequence>MVKYKSKYLSFAGLAVLSIFGNLIHKAMSTTITLGLPQDSPHFFHKPWFQTLYMFLAEFLSIFVYIFIQCKNHKGKIRFQISFNFFFFLSIPAICDLTMTVLHLTSFLYLGVSISIIIGFSRLIFSALIARIFLHQKIRSYQLFAIFIIFFSFIFVSIAIVKGTGTPPIQSSPTIKFLAVAAKLLAHLIDAVKTSIEQHIMQQMKVDSIFLVAAEGFWGFIATLFIFIPIVSRTSPGSIIGLSENQHDTYAMLSNSKFLRIIVYIDIFFILFLNIFHMVAVRSTSALFETLFQSFQSALVWASQILIYYLFKNTKYDEYKKLGEQWTNWSFLQLIGFFISIAALLIYNGIISIPCLMDFENAYEEIPNENLELIE</sequence>
<keyword evidence="3" id="KW-1185">Reference proteome</keyword>
<protein>
    <recommendedName>
        <fullName evidence="4">Integral membrane protein</fullName>
    </recommendedName>
</protein>
<feature type="transmembrane region" description="Helical" evidence="1">
    <location>
        <begin position="48"/>
        <end position="68"/>
    </location>
</feature>
<feature type="transmembrane region" description="Helical" evidence="1">
    <location>
        <begin position="108"/>
        <end position="134"/>
    </location>
</feature>
<dbReference type="InterPro" id="IPR037185">
    <property type="entry name" value="EmrE-like"/>
</dbReference>
<feature type="transmembrane region" description="Helical" evidence="1">
    <location>
        <begin position="258"/>
        <end position="279"/>
    </location>
</feature>
<reference evidence="2 3" key="1">
    <citation type="submission" date="2024-04" db="EMBL/GenBank/DDBJ databases">
        <title>Tritrichomonas musculus Genome.</title>
        <authorList>
            <person name="Alves-Ferreira E."/>
            <person name="Grigg M."/>
            <person name="Lorenzi H."/>
            <person name="Galac M."/>
        </authorList>
    </citation>
    <scope>NUCLEOTIDE SEQUENCE [LARGE SCALE GENOMIC DNA]</scope>
    <source>
        <strain evidence="2 3">EAF2021</strain>
    </source>
</reference>
<evidence type="ECO:0000313" key="2">
    <source>
        <dbReference type="EMBL" id="KAK8861071.1"/>
    </source>
</evidence>
<organism evidence="2 3">
    <name type="scientific">Tritrichomonas musculus</name>
    <dbReference type="NCBI Taxonomy" id="1915356"/>
    <lineage>
        <taxon>Eukaryota</taxon>
        <taxon>Metamonada</taxon>
        <taxon>Parabasalia</taxon>
        <taxon>Tritrichomonadida</taxon>
        <taxon>Tritrichomonadidae</taxon>
        <taxon>Tritrichomonas</taxon>
    </lineage>
</organism>
<dbReference type="EMBL" id="JAPFFF010000018">
    <property type="protein sequence ID" value="KAK8861071.1"/>
    <property type="molecule type" value="Genomic_DNA"/>
</dbReference>
<keyword evidence="1" id="KW-1133">Transmembrane helix</keyword>
<feature type="transmembrane region" description="Helical" evidence="1">
    <location>
        <begin position="209"/>
        <end position="231"/>
    </location>
</feature>